<dbReference type="GO" id="GO:0004843">
    <property type="term" value="F:cysteine-type deubiquitinase activity"/>
    <property type="evidence" value="ECO:0007669"/>
    <property type="project" value="UniProtKB-EC"/>
</dbReference>
<dbReference type="Gene3D" id="2.30.30.190">
    <property type="entry name" value="CAP Gly-rich-like domain"/>
    <property type="match status" value="2"/>
</dbReference>
<dbReference type="SUPFAM" id="SSF74924">
    <property type="entry name" value="Cap-Gly domain"/>
    <property type="match status" value="2"/>
</dbReference>
<gene>
    <name evidence="15" type="ORF">NHX12_033713</name>
</gene>
<keyword evidence="12" id="KW-0862">Zinc</keyword>
<evidence type="ECO:0000256" key="10">
    <source>
        <dbReference type="ARBA" id="ARBA00022801"/>
    </source>
</evidence>
<evidence type="ECO:0000256" key="2">
    <source>
        <dbReference type="ARBA" id="ARBA00004300"/>
    </source>
</evidence>
<evidence type="ECO:0000256" key="12">
    <source>
        <dbReference type="ARBA" id="ARBA00022833"/>
    </source>
</evidence>
<dbReference type="EC" id="3.4.19.12" evidence="5"/>
<dbReference type="GO" id="GO:0005813">
    <property type="term" value="C:centrosome"/>
    <property type="evidence" value="ECO:0007669"/>
    <property type="project" value="UniProtKB-SubCell"/>
</dbReference>
<reference evidence="15" key="1">
    <citation type="submission" date="2022-07" db="EMBL/GenBank/DDBJ databases">
        <title>Chromosome-level genome of Muraenolepis orangiensis.</title>
        <authorList>
            <person name="Kim J."/>
        </authorList>
    </citation>
    <scope>NUCLEOTIDE SEQUENCE</scope>
    <source>
        <strain evidence="15">KU_S4_2022</strain>
        <tissue evidence="15">Muscle</tissue>
    </source>
</reference>
<evidence type="ECO:0000259" key="14">
    <source>
        <dbReference type="PROSITE" id="PS50245"/>
    </source>
</evidence>
<accession>A0A9Q0IGI7</accession>
<dbReference type="SMART" id="SM01052">
    <property type="entry name" value="CAP_GLY"/>
    <property type="match status" value="2"/>
</dbReference>
<dbReference type="GO" id="GO:0046872">
    <property type="term" value="F:metal ion binding"/>
    <property type="evidence" value="ECO:0007669"/>
    <property type="project" value="UniProtKB-KW"/>
</dbReference>
<feature type="region of interest" description="Disordered" evidence="13">
    <location>
        <begin position="354"/>
        <end position="385"/>
    </location>
</feature>
<feature type="compositionally biased region" description="Basic and acidic residues" evidence="13">
    <location>
        <begin position="367"/>
        <end position="385"/>
    </location>
</feature>
<evidence type="ECO:0000256" key="8">
    <source>
        <dbReference type="ARBA" id="ARBA00022723"/>
    </source>
</evidence>
<keyword evidence="7" id="KW-0645">Protease</keyword>
<keyword evidence="16" id="KW-1185">Reference proteome</keyword>
<dbReference type="PANTHER" id="PTHR11830">
    <property type="entry name" value="40S RIBOSOMAL PROTEIN S3A"/>
    <property type="match status" value="1"/>
</dbReference>
<evidence type="ECO:0000256" key="13">
    <source>
        <dbReference type="SAM" id="MobiDB-lite"/>
    </source>
</evidence>
<evidence type="ECO:0000256" key="3">
    <source>
        <dbReference type="ARBA" id="ARBA00004556"/>
    </source>
</evidence>
<evidence type="ECO:0000313" key="16">
    <source>
        <dbReference type="Proteomes" id="UP001148018"/>
    </source>
</evidence>
<comment type="subcellular location">
    <subcellularLocation>
        <location evidence="2">Cytoplasm</location>
        <location evidence="2">Cytoskeleton</location>
        <location evidence="2">Microtubule organizing center</location>
        <location evidence="2">Centrosome</location>
    </subcellularLocation>
    <subcellularLocation>
        <location evidence="3">Cytoplasm</location>
        <location evidence="3">Perinuclear region</location>
    </subcellularLocation>
</comment>
<protein>
    <recommendedName>
        <fullName evidence="5">ubiquitinyl hydrolase 1</fullName>
        <ecNumber evidence="5">3.4.19.12</ecNumber>
    </recommendedName>
</protein>
<comment type="catalytic activity">
    <reaction evidence="1">
        <text>Thiol-dependent hydrolysis of ester, thioester, amide, peptide and isopeptide bonds formed by the C-terminal Gly of ubiquitin (a 76-residue protein attached to proteins as an intracellular targeting signal).</text>
        <dbReference type="EC" id="3.4.19.12"/>
    </reaction>
</comment>
<keyword evidence="11" id="KW-0788">Thiol protease</keyword>
<keyword evidence="8" id="KW-0479">Metal-binding</keyword>
<dbReference type="EMBL" id="JANIIK010000048">
    <property type="protein sequence ID" value="KAJ3599757.1"/>
    <property type="molecule type" value="Genomic_DNA"/>
</dbReference>
<name>A0A9Q0IGI7_9TELE</name>
<dbReference type="GO" id="GO:0048471">
    <property type="term" value="C:perinuclear region of cytoplasm"/>
    <property type="evidence" value="ECO:0007669"/>
    <property type="project" value="UniProtKB-SubCell"/>
</dbReference>
<dbReference type="OrthoDB" id="2130750at2759"/>
<dbReference type="AlphaFoldDB" id="A0A9Q0IGI7"/>
<evidence type="ECO:0000256" key="7">
    <source>
        <dbReference type="ARBA" id="ARBA00022670"/>
    </source>
</evidence>
<evidence type="ECO:0000256" key="5">
    <source>
        <dbReference type="ARBA" id="ARBA00012759"/>
    </source>
</evidence>
<sequence length="385" mass="42815">MASSKKDDYMFFILLKDIRSSLIRIHPGALCYVSNTDYNCERNRPKEPKHLRVTFMGNYEKENERMERVMMSDIEPLSSQRAALLHALEKDADRLKWFQDKTALKTAEGLAIDTPVIVDDFRRELQGIIRYIGPLKKPQIPDPISGTYFGIELQGKDKGKGPVDAGIFMSETLFQCEKYDGLFVQFSSIRPAVSAPWASSQTQSSPIMGKVVQYTDDQSQGLGVVIGMGKEGGEYMVYINTDTGDRTVPLNCVAIGPPEYQEPMDVPEASEASVDPQTWLGVSSMVELTIGEGCAHGVIRWIGKMHGKEDTMCGLELEEEKGAGDGMVNGKRYFTCAPNKCLFVRLAACRPDSRFSTHSSGKHGQNKSREAAGQEHESFEMRKAA</sequence>
<evidence type="ECO:0000256" key="1">
    <source>
        <dbReference type="ARBA" id="ARBA00000707"/>
    </source>
</evidence>
<evidence type="ECO:0000256" key="9">
    <source>
        <dbReference type="ARBA" id="ARBA00022786"/>
    </source>
</evidence>
<dbReference type="GO" id="GO:0006508">
    <property type="term" value="P:proteolysis"/>
    <property type="evidence" value="ECO:0007669"/>
    <property type="project" value="UniProtKB-KW"/>
</dbReference>
<dbReference type="Pfam" id="PF01302">
    <property type="entry name" value="CAP_GLY"/>
    <property type="match status" value="2"/>
</dbReference>
<evidence type="ECO:0000256" key="11">
    <source>
        <dbReference type="ARBA" id="ARBA00022807"/>
    </source>
</evidence>
<comment type="similarity">
    <text evidence="4">Belongs to the peptidase C19 family.</text>
</comment>
<evidence type="ECO:0000313" key="15">
    <source>
        <dbReference type="EMBL" id="KAJ3599757.1"/>
    </source>
</evidence>
<dbReference type="InterPro" id="IPR000938">
    <property type="entry name" value="CAP-Gly_domain"/>
</dbReference>
<keyword evidence="9" id="KW-0833">Ubl conjugation pathway</keyword>
<comment type="caution">
    <text evidence="15">The sequence shown here is derived from an EMBL/GenBank/DDBJ whole genome shotgun (WGS) entry which is preliminary data.</text>
</comment>
<organism evidence="15 16">
    <name type="scientific">Muraenolepis orangiensis</name>
    <name type="common">Patagonian moray cod</name>
    <dbReference type="NCBI Taxonomy" id="630683"/>
    <lineage>
        <taxon>Eukaryota</taxon>
        <taxon>Metazoa</taxon>
        <taxon>Chordata</taxon>
        <taxon>Craniata</taxon>
        <taxon>Vertebrata</taxon>
        <taxon>Euteleostomi</taxon>
        <taxon>Actinopterygii</taxon>
        <taxon>Neopterygii</taxon>
        <taxon>Teleostei</taxon>
        <taxon>Neoteleostei</taxon>
        <taxon>Acanthomorphata</taxon>
        <taxon>Zeiogadaria</taxon>
        <taxon>Gadariae</taxon>
        <taxon>Gadiformes</taxon>
        <taxon>Muraenolepidoidei</taxon>
        <taxon>Muraenolepididae</taxon>
        <taxon>Muraenolepis</taxon>
    </lineage>
</organism>
<dbReference type="PROSITE" id="PS50245">
    <property type="entry name" value="CAP_GLY_2"/>
    <property type="match status" value="1"/>
</dbReference>
<feature type="domain" description="CAP-Gly" evidence="14">
    <location>
        <begin position="303"/>
        <end position="345"/>
    </location>
</feature>
<keyword evidence="10" id="KW-0378">Hydrolase</keyword>
<evidence type="ECO:0000256" key="4">
    <source>
        <dbReference type="ARBA" id="ARBA00009085"/>
    </source>
</evidence>
<dbReference type="InterPro" id="IPR036859">
    <property type="entry name" value="CAP-Gly_dom_sf"/>
</dbReference>
<dbReference type="Proteomes" id="UP001148018">
    <property type="component" value="Unassembled WGS sequence"/>
</dbReference>
<proteinExistence type="inferred from homology"/>
<keyword evidence="6" id="KW-0963">Cytoplasm</keyword>
<evidence type="ECO:0000256" key="6">
    <source>
        <dbReference type="ARBA" id="ARBA00022490"/>
    </source>
</evidence>